<keyword evidence="6" id="KW-1185">Reference proteome</keyword>
<dbReference type="PROSITE" id="PS50293">
    <property type="entry name" value="TPR_REGION"/>
    <property type="match status" value="2"/>
</dbReference>
<dbReference type="InterPro" id="IPR011990">
    <property type="entry name" value="TPR-like_helical_dom_sf"/>
</dbReference>
<evidence type="ECO:0000256" key="2">
    <source>
        <dbReference type="ARBA" id="ARBA00023180"/>
    </source>
</evidence>
<comment type="caution">
    <text evidence="5">The sequence shown here is derived from an EMBL/GenBank/DDBJ whole genome shotgun (WGS) entry which is preliminary data.</text>
</comment>
<name>A0A928VUM6_9CYAN</name>
<accession>A0A928VUM6</accession>
<dbReference type="InterPro" id="IPR019734">
    <property type="entry name" value="TPR_rpt"/>
</dbReference>
<keyword evidence="3" id="KW-0802">TPR repeat</keyword>
<dbReference type="EMBL" id="JADEXN010000020">
    <property type="protein sequence ID" value="MBE9039618.1"/>
    <property type="molecule type" value="Genomic_DNA"/>
</dbReference>
<dbReference type="GO" id="GO:0008146">
    <property type="term" value="F:sulfotransferase activity"/>
    <property type="evidence" value="ECO:0007669"/>
    <property type="project" value="InterPro"/>
</dbReference>
<organism evidence="5 6">
    <name type="scientific">Zarconia navalis LEGE 11467</name>
    <dbReference type="NCBI Taxonomy" id="1828826"/>
    <lineage>
        <taxon>Bacteria</taxon>
        <taxon>Bacillati</taxon>
        <taxon>Cyanobacteriota</taxon>
        <taxon>Cyanophyceae</taxon>
        <taxon>Oscillatoriophycideae</taxon>
        <taxon>Oscillatoriales</taxon>
        <taxon>Oscillatoriales incertae sedis</taxon>
        <taxon>Zarconia</taxon>
        <taxon>Zarconia navalis</taxon>
    </lineage>
</organism>
<dbReference type="Pfam" id="PF13181">
    <property type="entry name" value="TPR_8"/>
    <property type="match status" value="1"/>
</dbReference>
<evidence type="ECO:0000259" key="4">
    <source>
        <dbReference type="Pfam" id="PF00685"/>
    </source>
</evidence>
<dbReference type="PANTHER" id="PTHR10605:SF56">
    <property type="entry name" value="BIFUNCTIONAL HEPARAN SULFATE N-DEACETYLASE_N-SULFOTRANSFERASE"/>
    <property type="match status" value="1"/>
</dbReference>
<keyword evidence="2" id="KW-0325">Glycoprotein</keyword>
<dbReference type="RefSeq" id="WP_264319877.1">
    <property type="nucleotide sequence ID" value="NZ_JADEXN010000020.1"/>
</dbReference>
<sequence length="442" mass="51447">MSLKVESQTAQSFREKGDELKSNGQFALAIEQYEKALNLDPKLVPVLRELGEIHKNLGQLDEAISCYEKAISCKPQNAGLYARLGDILKKRGHLEEAISHYLKAIQTDPSFLLPYRRLKYARIKPSQFDEAIACYRHAIENHPQASLNSYIRLGDLLTKQGHLEEAIDCYKNASYQRNLASHPDFVQKYWNSKQLGQPNFIIIGVGKCGTTALSNYLDKHPKVLPSVEKELHFFNRDFAYGKKWYKSHFPPIPKKRSEFVTGEATPWYFNTLGVEERIFKLFPNIKLILILRNPIDRALSQYNMHIEQGRNLHSFEEEMRAEMKELKDILSSSDPKLDRTKLEKGCLGRGIYIYFLEKWMSLFPQEQLLILKSENLKNEPALTMMNVFEFLGLSDHPTLEYKKHNSRSYSPMSNDLRETLSNFFKPYNQKLEDYTNTEFNWK</sequence>
<feature type="repeat" description="TPR" evidence="3">
    <location>
        <begin position="10"/>
        <end position="43"/>
    </location>
</feature>
<dbReference type="PANTHER" id="PTHR10605">
    <property type="entry name" value="HEPARAN SULFATE SULFOTRANSFERASE"/>
    <property type="match status" value="1"/>
</dbReference>
<dbReference type="Pfam" id="PF13414">
    <property type="entry name" value="TPR_11"/>
    <property type="match status" value="1"/>
</dbReference>
<dbReference type="Gene3D" id="1.25.40.10">
    <property type="entry name" value="Tetratricopeptide repeat domain"/>
    <property type="match status" value="2"/>
</dbReference>
<feature type="repeat" description="TPR" evidence="3">
    <location>
        <begin position="44"/>
        <end position="77"/>
    </location>
</feature>
<protein>
    <submittedName>
        <fullName evidence="5">Tetratricopeptide repeat protein</fullName>
    </submittedName>
</protein>
<dbReference type="InterPro" id="IPR027417">
    <property type="entry name" value="P-loop_NTPase"/>
</dbReference>
<evidence type="ECO:0000256" key="3">
    <source>
        <dbReference type="PROSITE-ProRule" id="PRU00339"/>
    </source>
</evidence>
<dbReference type="SUPFAM" id="SSF52540">
    <property type="entry name" value="P-loop containing nucleoside triphosphate hydrolases"/>
    <property type="match status" value="1"/>
</dbReference>
<dbReference type="AlphaFoldDB" id="A0A928VUM6"/>
<dbReference type="Proteomes" id="UP000621799">
    <property type="component" value="Unassembled WGS sequence"/>
</dbReference>
<dbReference type="InterPro" id="IPR037359">
    <property type="entry name" value="NST/OST"/>
</dbReference>
<feature type="repeat" description="TPR" evidence="3">
    <location>
        <begin position="78"/>
        <end position="111"/>
    </location>
</feature>
<dbReference type="PROSITE" id="PS50005">
    <property type="entry name" value="TPR"/>
    <property type="match status" value="3"/>
</dbReference>
<evidence type="ECO:0000313" key="6">
    <source>
        <dbReference type="Proteomes" id="UP000621799"/>
    </source>
</evidence>
<dbReference type="Gene3D" id="3.40.50.300">
    <property type="entry name" value="P-loop containing nucleotide triphosphate hydrolases"/>
    <property type="match status" value="1"/>
</dbReference>
<proteinExistence type="predicted"/>
<gene>
    <name evidence="5" type="ORF">IQ235_02255</name>
</gene>
<feature type="domain" description="Sulfotransferase" evidence="4">
    <location>
        <begin position="198"/>
        <end position="403"/>
    </location>
</feature>
<keyword evidence="1" id="KW-0808">Transferase</keyword>
<dbReference type="SUPFAM" id="SSF48452">
    <property type="entry name" value="TPR-like"/>
    <property type="match status" value="1"/>
</dbReference>
<reference evidence="5" key="1">
    <citation type="submission" date="2020-10" db="EMBL/GenBank/DDBJ databases">
        <authorList>
            <person name="Castelo-Branco R."/>
            <person name="Eusebio N."/>
            <person name="Adriana R."/>
            <person name="Vieira A."/>
            <person name="Brugerolle De Fraissinette N."/>
            <person name="Rezende De Castro R."/>
            <person name="Schneider M.P."/>
            <person name="Vasconcelos V."/>
            <person name="Leao P.N."/>
        </authorList>
    </citation>
    <scope>NUCLEOTIDE SEQUENCE</scope>
    <source>
        <strain evidence="5">LEGE 11467</strain>
    </source>
</reference>
<dbReference type="InterPro" id="IPR000863">
    <property type="entry name" value="Sulfotransferase_dom"/>
</dbReference>
<evidence type="ECO:0000256" key="1">
    <source>
        <dbReference type="ARBA" id="ARBA00022679"/>
    </source>
</evidence>
<dbReference type="Pfam" id="PF13431">
    <property type="entry name" value="TPR_17"/>
    <property type="match status" value="1"/>
</dbReference>
<dbReference type="SMART" id="SM00028">
    <property type="entry name" value="TPR"/>
    <property type="match status" value="5"/>
</dbReference>
<dbReference type="Pfam" id="PF00685">
    <property type="entry name" value="Sulfotransfer_1"/>
    <property type="match status" value="1"/>
</dbReference>
<evidence type="ECO:0000313" key="5">
    <source>
        <dbReference type="EMBL" id="MBE9039618.1"/>
    </source>
</evidence>